<dbReference type="Proteomes" id="UP000676310">
    <property type="component" value="Unassembled WGS sequence"/>
</dbReference>
<evidence type="ECO:0000313" key="3">
    <source>
        <dbReference type="Proteomes" id="UP000676310"/>
    </source>
</evidence>
<dbReference type="AlphaFoldDB" id="A0A8J2N7G3"/>
<dbReference type="EMBL" id="CAJRGZ010000022">
    <property type="protein sequence ID" value="CAG5171383.1"/>
    <property type="molecule type" value="Genomic_DNA"/>
</dbReference>
<dbReference type="RefSeq" id="XP_043170878.1">
    <property type="nucleotide sequence ID" value="XM_043314943.1"/>
</dbReference>
<feature type="domain" description="Beta-lactamase-like ARB-00930-like C-terminal" evidence="1">
    <location>
        <begin position="70"/>
        <end position="161"/>
    </location>
</feature>
<proteinExistence type="predicted"/>
<name>A0A8J2N7G3_9PLEO</name>
<reference evidence="2" key="1">
    <citation type="submission" date="2021-05" db="EMBL/GenBank/DDBJ databases">
        <authorList>
            <person name="Stam R."/>
        </authorList>
    </citation>
    <scope>NUCLEOTIDE SEQUENCE</scope>
    <source>
        <strain evidence="2">CS162</strain>
    </source>
</reference>
<dbReference type="Pfam" id="PF26335">
    <property type="entry name" value="ARB_00930_C"/>
    <property type="match status" value="1"/>
</dbReference>
<protein>
    <recommendedName>
        <fullName evidence="1">Beta-lactamase-like ARB-00930-like C-terminal domain-containing protein</fullName>
    </recommendedName>
</protein>
<dbReference type="GeneID" id="67019302"/>
<gene>
    <name evidence="2" type="ORF">ALTATR162_LOCUS7315</name>
</gene>
<comment type="caution">
    <text evidence="2">The sequence shown here is derived from an EMBL/GenBank/DDBJ whole genome shotgun (WGS) entry which is preliminary data.</text>
</comment>
<sequence>MGNLPLDFPRPIDIYTKAGGVHGYGSYLVLIPEYDITITINAAGRETSYTSIELLENITTALILYADQLARSQASSKYAGTYTLSTPTGNDTLVLSSTFGPGLSIDSLTINNVSVIDALAKRRNVPSKNFSARLYPTDPDSLRTDSENWRMLPDQIAPAKNLWARNLSA</sequence>
<organism evidence="2 3">
    <name type="scientific">Alternaria atra</name>
    <dbReference type="NCBI Taxonomy" id="119953"/>
    <lineage>
        <taxon>Eukaryota</taxon>
        <taxon>Fungi</taxon>
        <taxon>Dikarya</taxon>
        <taxon>Ascomycota</taxon>
        <taxon>Pezizomycotina</taxon>
        <taxon>Dothideomycetes</taxon>
        <taxon>Pleosporomycetidae</taxon>
        <taxon>Pleosporales</taxon>
        <taxon>Pleosporineae</taxon>
        <taxon>Pleosporaceae</taxon>
        <taxon>Alternaria</taxon>
        <taxon>Alternaria sect. Ulocladioides</taxon>
    </lineage>
</organism>
<keyword evidence="3" id="KW-1185">Reference proteome</keyword>
<dbReference type="OrthoDB" id="10250282at2759"/>
<dbReference type="InterPro" id="IPR058664">
    <property type="entry name" value="ARB_00930-like_C"/>
</dbReference>
<evidence type="ECO:0000259" key="1">
    <source>
        <dbReference type="Pfam" id="PF26335"/>
    </source>
</evidence>
<evidence type="ECO:0000313" key="2">
    <source>
        <dbReference type="EMBL" id="CAG5171383.1"/>
    </source>
</evidence>
<accession>A0A8J2N7G3</accession>